<dbReference type="InterPro" id="IPR049912">
    <property type="entry name" value="CRESS_DNA_REP"/>
</dbReference>
<evidence type="ECO:0000256" key="8">
    <source>
        <dbReference type="ARBA" id="ARBA00022723"/>
    </source>
</evidence>
<dbReference type="EMBL" id="KR134324">
    <property type="protein sequence ID" value="AKR53214.1"/>
    <property type="molecule type" value="Genomic_DNA"/>
</dbReference>
<evidence type="ECO:0000313" key="19">
    <source>
        <dbReference type="EMBL" id="AJY53478.1"/>
    </source>
</evidence>
<sequence length="314" mass="36349">MAPNLISRNFVFTINNPTFNPDDLFVGEPPEWVRCAIWQLEEGEQGTQHIQGYIEFTKAIRASRFCQIINGDNPHLEVRRGSRDQAYNYCSKEETRVSGPYTYGSWKLCKGRRTDIEAATTAILEQDADDDELLHNHSGVMAKYPKFVKFLREHKRRKINSEIVFPHELHPWQISLISYLEDEPIPRKIKWFVDERGGSGKSTFAKHMARHGAFYTRGGKTPDVAFAFREHLSSNPHSTIVIFDFTRSGKDYVNYDILEQIKDGIVVSNKYESTTIISPVQHCIVFANWEPNKESLSLDRWDIVHLNHNMNDMN</sequence>
<evidence type="ECO:0000256" key="12">
    <source>
        <dbReference type="ARBA" id="ARBA00022806"/>
    </source>
</evidence>
<evidence type="ECO:0000256" key="9">
    <source>
        <dbReference type="ARBA" id="ARBA00022741"/>
    </source>
</evidence>
<evidence type="ECO:0000256" key="6">
    <source>
        <dbReference type="ARBA" id="ARBA00022705"/>
    </source>
</evidence>
<keyword evidence="8" id="KW-0479">Metal-binding</keyword>
<dbReference type="GO" id="GO:0004386">
    <property type="term" value="F:helicase activity"/>
    <property type="evidence" value="ECO:0007669"/>
    <property type="project" value="UniProtKB-KW"/>
</dbReference>
<evidence type="ECO:0000256" key="3">
    <source>
        <dbReference type="ARBA" id="ARBA00022562"/>
    </source>
</evidence>
<dbReference type="GO" id="GO:0006260">
    <property type="term" value="P:DNA replication"/>
    <property type="evidence" value="ECO:0007669"/>
    <property type="project" value="UniProtKB-KW"/>
</dbReference>
<organism evidence="17">
    <name type="scientific">Temperate fruit decay-associated virus</name>
    <dbReference type="NCBI Taxonomy" id="1628899"/>
    <lineage>
        <taxon>Viruses</taxon>
        <taxon>Monodnaviria</taxon>
        <taxon>Shotokuvirae</taxon>
        <taxon>Cressdnaviricota</taxon>
        <taxon>Arfiviricetes</taxon>
        <taxon>Mulpavirales</taxon>
        <taxon>Amesuviridae</taxon>
        <taxon>Temfrudevirus</taxon>
        <taxon>Temfrudevirus temperatum</taxon>
    </lineage>
</organism>
<evidence type="ECO:0000256" key="4">
    <source>
        <dbReference type="ARBA" id="ARBA00022679"/>
    </source>
</evidence>
<dbReference type="GO" id="GO:0042025">
    <property type="term" value="C:host cell nucleus"/>
    <property type="evidence" value="ECO:0007669"/>
    <property type="project" value="UniProtKB-SubCell"/>
</dbReference>
<keyword evidence="12" id="KW-0347">Helicase</keyword>
<dbReference type="EMBL" id="KR134315">
    <property type="protein sequence ID" value="AKR53178.1"/>
    <property type="molecule type" value="Genomic_DNA"/>
</dbReference>
<evidence type="ECO:0000313" key="34">
    <source>
        <dbReference type="EMBL" id="AKR53310.1"/>
    </source>
</evidence>
<evidence type="ECO:0000313" key="27">
    <source>
        <dbReference type="EMBL" id="AKR53210.1"/>
    </source>
</evidence>
<dbReference type="EMBL" id="KJ955451">
    <property type="protein sequence ID" value="AJY53478.1"/>
    <property type="molecule type" value="Genomic_DNA"/>
</dbReference>
<evidence type="ECO:0000256" key="2">
    <source>
        <dbReference type="ARBA" id="ARBA00004147"/>
    </source>
</evidence>
<keyword evidence="5" id="KW-0548">Nucleotidyltransferase</keyword>
<evidence type="ECO:0000313" key="22">
    <source>
        <dbReference type="EMBL" id="AKR53182.1"/>
    </source>
</evidence>
<keyword evidence="3" id="KW-1048">Host nucleus</keyword>
<evidence type="ECO:0000256" key="14">
    <source>
        <dbReference type="ARBA" id="ARBA00023124"/>
    </source>
</evidence>
<dbReference type="EMBL" id="KR134320">
    <property type="protein sequence ID" value="AKR53198.1"/>
    <property type="molecule type" value="Genomic_DNA"/>
</dbReference>
<evidence type="ECO:0000256" key="15">
    <source>
        <dbReference type="ARBA" id="ARBA00023125"/>
    </source>
</evidence>
<dbReference type="EMBL" id="KR134343">
    <property type="protein sequence ID" value="AKR53290.1"/>
    <property type="molecule type" value="Genomic_DNA"/>
</dbReference>
<evidence type="ECO:0000256" key="1">
    <source>
        <dbReference type="ARBA" id="ARBA00001946"/>
    </source>
</evidence>
<evidence type="ECO:0000313" key="25">
    <source>
        <dbReference type="EMBL" id="AKR53194.1"/>
    </source>
</evidence>
<evidence type="ECO:0000313" key="32">
    <source>
        <dbReference type="EMBL" id="AKR53302.1"/>
    </source>
</evidence>
<comment type="cofactor">
    <cofactor evidence="1">
        <name>Mg(2+)</name>
        <dbReference type="ChEBI" id="CHEBI:18420"/>
    </cofactor>
</comment>
<proteinExistence type="predicted"/>
<feature type="domain" description="CRESS-DNA virus Rep endonuclease" evidence="16">
    <location>
        <begin position="4"/>
        <end position="106"/>
    </location>
</feature>
<dbReference type="GO" id="GO:0003677">
    <property type="term" value="F:DNA binding"/>
    <property type="evidence" value="ECO:0007669"/>
    <property type="project" value="UniProtKB-KW"/>
</dbReference>
<evidence type="ECO:0000313" key="26">
    <source>
        <dbReference type="EMBL" id="AKR53198.1"/>
    </source>
</evidence>
<evidence type="ECO:0000313" key="36">
    <source>
        <dbReference type="EMBL" id="AKR53318.1"/>
    </source>
</evidence>
<evidence type="ECO:0000256" key="10">
    <source>
        <dbReference type="ARBA" id="ARBA00022759"/>
    </source>
</evidence>
<dbReference type="EMBL" id="KR134344">
    <property type="protein sequence ID" value="AKR53294.1"/>
    <property type="molecule type" value="Genomic_DNA"/>
</dbReference>
<evidence type="ECO:0000256" key="13">
    <source>
        <dbReference type="ARBA" id="ARBA00022840"/>
    </source>
</evidence>
<keyword evidence="13" id="KW-0067">ATP-binding</keyword>
<evidence type="ECO:0000256" key="5">
    <source>
        <dbReference type="ARBA" id="ARBA00022695"/>
    </source>
</evidence>
<dbReference type="EMBL" id="KR134318">
    <property type="protein sequence ID" value="AKR53190.1"/>
    <property type="molecule type" value="Genomic_DNA"/>
</dbReference>
<dbReference type="EMBL" id="KR134349">
    <property type="protein sequence ID" value="AKR53314.1"/>
    <property type="molecule type" value="Genomic_DNA"/>
</dbReference>
<evidence type="ECO:0000259" key="16">
    <source>
        <dbReference type="PROSITE" id="PS52020"/>
    </source>
</evidence>
<dbReference type="EMBL" id="KR134313">
    <property type="protein sequence ID" value="AKR53170.1"/>
    <property type="molecule type" value="Genomic_DNA"/>
</dbReference>
<name>A0A0H3VD83_9VIRU</name>
<reference evidence="17" key="1">
    <citation type="journal article" date="2015" name="Virus Res.">
        <title>A novel, highly divergent ssDNA virus identified in Brazil infecting apple, pear and grapevine.</title>
        <authorList>
            <person name="Basso M.F."/>
            <person name="da Silva J.C."/>
            <person name="Fajardo T.V."/>
            <person name="Fontes E.P."/>
            <person name="Zerbini F.M."/>
        </authorList>
    </citation>
    <scope>NUCLEOTIDE SEQUENCE</scope>
    <source>
        <strain evidence="20">MFB14</strain>
        <strain evidence="18">MFB15S1</strain>
        <strain evidence="36">MFB15S2</strain>
        <strain evidence="21">MFB17</strain>
        <strain evidence="22">MFB18</strain>
        <strain evidence="23">MFB19</strain>
        <strain evidence="24">MFB20</strain>
        <strain evidence="25">MFB21</strain>
        <strain evidence="26">MFB22</strain>
        <strain evidence="27">MFB25</strain>
        <strain evidence="28">MFB26</strain>
        <strain evidence="17">MFB4</strain>
        <strain evidence="19">MFBpe35a</strain>
        <strain evidence="29">MFBpe35b</strain>
        <strain evidence="30">MFBpe35c</strain>
        <strain evidence="31">MFBpe35d</strain>
        <strain evidence="32">MFBpe35e</strain>
        <strain evidence="33">MFBpe35f</strain>
        <strain evidence="34">MFBpe35g</strain>
        <strain evidence="35">MFBpe35h</strain>
    </source>
</reference>
<evidence type="ECO:0000313" key="24">
    <source>
        <dbReference type="EMBL" id="AKR53190.1"/>
    </source>
</evidence>
<evidence type="ECO:0000313" key="35">
    <source>
        <dbReference type="EMBL" id="AKR53314.1"/>
    </source>
</evidence>
<keyword evidence="6" id="KW-0235">DNA replication</keyword>
<dbReference type="PROSITE" id="PS52020">
    <property type="entry name" value="CRESS_DNA_REP"/>
    <property type="match status" value="1"/>
</dbReference>
<dbReference type="EMBL" id="KJ955449">
    <property type="protein sequence ID" value="AJY53464.1"/>
    <property type="molecule type" value="Genomic_DNA"/>
</dbReference>
<dbReference type="EMBL" id="KJ955447">
    <property type="protein sequence ID" value="AJY53449.1"/>
    <property type="molecule type" value="Genomic_DNA"/>
</dbReference>
<evidence type="ECO:0000313" key="20">
    <source>
        <dbReference type="EMBL" id="AKR53170.1"/>
    </source>
</evidence>
<keyword evidence="9" id="KW-0547">Nucleotide-binding</keyword>
<accession>A0A0H3VD83</accession>
<comment type="subcellular location">
    <subcellularLocation>
        <location evidence="2">Host nucleus</location>
    </subcellularLocation>
</comment>
<evidence type="ECO:0000313" key="31">
    <source>
        <dbReference type="EMBL" id="AKR53298.1"/>
    </source>
</evidence>
<evidence type="ECO:0000313" key="30">
    <source>
        <dbReference type="EMBL" id="AKR53294.1"/>
    </source>
</evidence>
<evidence type="ECO:0000313" key="21">
    <source>
        <dbReference type="EMBL" id="AKR53178.1"/>
    </source>
</evidence>
<evidence type="ECO:0000313" key="28">
    <source>
        <dbReference type="EMBL" id="AKR53214.1"/>
    </source>
</evidence>
<keyword evidence="15" id="KW-0238">DNA-binding</keyword>
<dbReference type="EMBL" id="KR134347">
    <property type="protein sequence ID" value="AKR53306.1"/>
    <property type="molecule type" value="Genomic_DNA"/>
</dbReference>
<keyword evidence="4" id="KW-0808">Transferase</keyword>
<keyword evidence="10" id="KW-0255">Endonuclease</keyword>
<dbReference type="EMBL" id="KR134350">
    <property type="protein sequence ID" value="AKR53318.1"/>
    <property type="molecule type" value="Genomic_DNA"/>
</dbReference>
<dbReference type="GO" id="GO:0005524">
    <property type="term" value="F:ATP binding"/>
    <property type="evidence" value="ECO:0007669"/>
    <property type="project" value="UniProtKB-KW"/>
</dbReference>
<evidence type="ECO:0000313" key="29">
    <source>
        <dbReference type="EMBL" id="AKR53290.1"/>
    </source>
</evidence>
<evidence type="ECO:0000313" key="23">
    <source>
        <dbReference type="EMBL" id="AKR53186.1"/>
    </source>
</evidence>
<dbReference type="GO" id="GO:0046872">
    <property type="term" value="F:metal ion binding"/>
    <property type="evidence" value="ECO:0007669"/>
    <property type="project" value="UniProtKB-KW"/>
</dbReference>
<keyword evidence="11" id="KW-0378">Hydrolase</keyword>
<dbReference type="EMBL" id="KR134316">
    <property type="protein sequence ID" value="AKR53182.1"/>
    <property type="molecule type" value="Genomic_DNA"/>
</dbReference>
<keyword evidence="7" id="KW-0540">Nuclease</keyword>
<dbReference type="EMBL" id="KR134323">
    <property type="protein sequence ID" value="AKR53210.1"/>
    <property type="molecule type" value="Genomic_DNA"/>
</dbReference>
<dbReference type="Gene3D" id="3.40.1310.20">
    <property type="match status" value="1"/>
</dbReference>
<dbReference type="EMBL" id="KR134346">
    <property type="protein sequence ID" value="AKR53302.1"/>
    <property type="molecule type" value="Genomic_DNA"/>
</dbReference>
<protein>
    <submittedName>
        <fullName evidence="17">Viral replicase protein</fullName>
    </submittedName>
</protein>
<dbReference type="EMBL" id="KR134345">
    <property type="protein sequence ID" value="AKR53298.1"/>
    <property type="molecule type" value="Genomic_DNA"/>
</dbReference>
<dbReference type="EMBL" id="KR134317">
    <property type="protein sequence ID" value="AKR53186.1"/>
    <property type="molecule type" value="Genomic_DNA"/>
</dbReference>
<dbReference type="GO" id="GO:0004519">
    <property type="term" value="F:endonuclease activity"/>
    <property type="evidence" value="ECO:0007669"/>
    <property type="project" value="UniProtKB-KW"/>
</dbReference>
<keyword evidence="14" id="KW-0190">Covalent protein-DNA linkage</keyword>
<evidence type="ECO:0000313" key="18">
    <source>
        <dbReference type="EMBL" id="AJY53464.1"/>
    </source>
</evidence>
<evidence type="ECO:0000256" key="11">
    <source>
        <dbReference type="ARBA" id="ARBA00022801"/>
    </source>
</evidence>
<dbReference type="EMBL" id="KR134319">
    <property type="protein sequence ID" value="AKR53194.1"/>
    <property type="molecule type" value="Genomic_DNA"/>
</dbReference>
<dbReference type="GO" id="GO:0016787">
    <property type="term" value="F:hydrolase activity"/>
    <property type="evidence" value="ECO:0007669"/>
    <property type="project" value="UniProtKB-KW"/>
</dbReference>
<dbReference type="GO" id="GO:0016779">
    <property type="term" value="F:nucleotidyltransferase activity"/>
    <property type="evidence" value="ECO:0007669"/>
    <property type="project" value="UniProtKB-KW"/>
</dbReference>
<evidence type="ECO:0000313" key="33">
    <source>
        <dbReference type="EMBL" id="AKR53306.1"/>
    </source>
</evidence>
<dbReference type="EMBL" id="KR134348">
    <property type="protein sequence ID" value="AKR53310.1"/>
    <property type="molecule type" value="Genomic_DNA"/>
</dbReference>
<evidence type="ECO:0000256" key="7">
    <source>
        <dbReference type="ARBA" id="ARBA00022722"/>
    </source>
</evidence>
<evidence type="ECO:0000313" key="17">
    <source>
        <dbReference type="EMBL" id="AJY53449.1"/>
    </source>
</evidence>
<dbReference type="Pfam" id="PF02407">
    <property type="entry name" value="Viral_Rep"/>
    <property type="match status" value="1"/>
</dbReference>